<accession>A0A0P0F5N4</accession>
<dbReference type="KEGG" id="abf:AMK58_24540"/>
<dbReference type="InterPro" id="IPR048933">
    <property type="entry name" value="B_lactamase-like_C"/>
</dbReference>
<evidence type="ECO:0000313" key="5">
    <source>
        <dbReference type="Proteomes" id="UP001277471"/>
    </source>
</evidence>
<name>A0A0P0F5N4_AZOBR</name>
<dbReference type="GO" id="GO:0016787">
    <property type="term" value="F:hydrolase activity"/>
    <property type="evidence" value="ECO:0007669"/>
    <property type="project" value="UniProtKB-KW"/>
</dbReference>
<dbReference type="InterPro" id="IPR036866">
    <property type="entry name" value="RibonucZ/Hydroxyglut_hydro"/>
</dbReference>
<keyword evidence="3" id="KW-0378">Hydrolase</keyword>
<keyword evidence="5" id="KW-1185">Reference proteome</keyword>
<reference evidence="3 4" key="1">
    <citation type="submission" date="2018-09" db="EMBL/GenBank/DDBJ databases">
        <title>Whole genome based analysis of evolution and adaptive divergence in Indian and Brazilian strains of Azospirillum brasilense.</title>
        <authorList>
            <person name="Singh C."/>
            <person name="Tripathi A.K."/>
        </authorList>
    </citation>
    <scope>NUCLEOTIDE SEQUENCE [LARGE SCALE GENOMIC DNA]</scope>
    <source>
        <strain evidence="3 4">MTCC4038</strain>
        <plasmid evidence="3 4">p2</plasmid>
    </source>
</reference>
<feature type="domain" description="Metallo-beta-lactamase" evidence="1">
    <location>
        <begin position="41"/>
        <end position="258"/>
    </location>
</feature>
<reference evidence="2 5" key="2">
    <citation type="submission" date="2023-11" db="EMBL/GenBank/DDBJ databases">
        <title>MicrobeMod: A computational toolkit for identifying prokaryotic methylation and restriction-modification with nanopore sequencing.</title>
        <authorList>
            <person name="Crits-Christoph A."/>
            <person name="Kang S.C."/>
            <person name="Lee H."/>
            <person name="Ostrov N."/>
        </authorList>
    </citation>
    <scope>NUCLEOTIDE SEQUENCE [LARGE SCALE GENOMIC DNA]</scope>
    <source>
        <strain evidence="2 5">ATCC 29145</strain>
    </source>
</reference>
<organism evidence="3 4">
    <name type="scientific">Azospirillum brasilense</name>
    <dbReference type="NCBI Taxonomy" id="192"/>
    <lineage>
        <taxon>Bacteria</taxon>
        <taxon>Pseudomonadati</taxon>
        <taxon>Pseudomonadota</taxon>
        <taxon>Alphaproteobacteria</taxon>
        <taxon>Rhodospirillales</taxon>
        <taxon>Azospirillaceae</taxon>
        <taxon>Azospirillum</taxon>
    </lineage>
</organism>
<dbReference type="PANTHER" id="PTHR23131:SF4">
    <property type="entry name" value="METALLO-BETA-LACTAMASE SUPERFAMILY POTEIN"/>
    <property type="match status" value="1"/>
</dbReference>
<dbReference type="EMBL" id="CP032341">
    <property type="protein sequence ID" value="QCO11993.1"/>
    <property type="molecule type" value="Genomic_DNA"/>
</dbReference>
<geneLocation type="plasmid" evidence="3 4">
    <name>p2</name>
</geneLocation>
<gene>
    <name evidence="3" type="ORF">D3868_23350</name>
    <name evidence="2" type="ORF">SIM66_29330</name>
</gene>
<dbReference type="AlphaFoldDB" id="A0A0P0F5N4"/>
<dbReference type="SUPFAM" id="SSF56281">
    <property type="entry name" value="Metallo-hydrolase/oxidoreductase"/>
    <property type="match status" value="1"/>
</dbReference>
<dbReference type="SMART" id="SM00849">
    <property type="entry name" value="Lactamase_B"/>
    <property type="match status" value="1"/>
</dbReference>
<dbReference type="InterPro" id="IPR036388">
    <property type="entry name" value="WH-like_DNA-bd_sf"/>
</dbReference>
<evidence type="ECO:0000313" key="2">
    <source>
        <dbReference type="EMBL" id="MDX5955276.1"/>
    </source>
</evidence>
<dbReference type="Gene3D" id="3.60.15.10">
    <property type="entry name" value="Ribonuclease Z/Hydroxyacylglutathione hydrolase-like"/>
    <property type="match status" value="1"/>
</dbReference>
<keyword evidence="3" id="KW-0614">Plasmid</keyword>
<evidence type="ECO:0000313" key="4">
    <source>
        <dbReference type="Proteomes" id="UP000298774"/>
    </source>
</evidence>
<dbReference type="Proteomes" id="UP001277471">
    <property type="component" value="Unassembled WGS sequence"/>
</dbReference>
<dbReference type="InterPro" id="IPR001279">
    <property type="entry name" value="Metallo-B-lactamas"/>
</dbReference>
<evidence type="ECO:0000259" key="1">
    <source>
        <dbReference type="SMART" id="SM00849"/>
    </source>
</evidence>
<dbReference type="EMBL" id="JAWXYC010000005">
    <property type="protein sequence ID" value="MDX5955276.1"/>
    <property type="molecule type" value="Genomic_DNA"/>
</dbReference>
<dbReference type="Pfam" id="PF00753">
    <property type="entry name" value="Lactamase_B"/>
    <property type="match status" value="1"/>
</dbReference>
<dbReference type="Pfam" id="PF21221">
    <property type="entry name" value="B_lactamase-like_C"/>
    <property type="match status" value="1"/>
</dbReference>
<dbReference type="InterPro" id="IPR050662">
    <property type="entry name" value="Sec-metab_biosynth-thioest"/>
</dbReference>
<dbReference type="RefSeq" id="WP_051140728.1">
    <property type="nucleotide sequence ID" value="NZ_CP012916.1"/>
</dbReference>
<protein>
    <submittedName>
        <fullName evidence="3">MBL fold metallo-hydrolase</fullName>
    </submittedName>
</protein>
<proteinExistence type="predicted"/>
<sequence length="346" mass="38285">MKDDAELIRHPFSEAPDNGTVREVAPGVLWLRLPLPYALDHVNLYLFEEGDGWALFDTGLGDDVSRECWDRLLRGPLGGKPIVRLVVSHFHPDHVGLAGWLHERFAPPLHMTQSEYYYAKLLQQGRDPQALEAQDAFYQAGGLSPDEIQQMLGRGLSYLNRTTGLAPSFERMIPGQTLRLGGRDWRILTGGGHSPEQAMLYCAADRLFLAADQVIARISPNVSVSAMQPKADPLGLYLSSLAAIREEVAADSLVLSGHRLPFYGLDHRTRALEAHHADRCAQIAEACRGKPLSCKELVPVLFRRALDSHQLSFAFGEALAHLNHMVGRGELRIETRADGVLAYQSA</sequence>
<dbReference type="GeneID" id="56450938"/>
<dbReference type="Gene3D" id="1.10.10.10">
    <property type="entry name" value="Winged helix-like DNA-binding domain superfamily/Winged helix DNA-binding domain"/>
    <property type="match status" value="1"/>
</dbReference>
<dbReference type="PANTHER" id="PTHR23131">
    <property type="entry name" value="ENDORIBONUCLEASE LACTB2"/>
    <property type="match status" value="1"/>
</dbReference>
<dbReference type="Proteomes" id="UP000298774">
    <property type="component" value="Plasmid p2"/>
</dbReference>
<evidence type="ECO:0000313" key="3">
    <source>
        <dbReference type="EMBL" id="QCO11993.1"/>
    </source>
</evidence>